<evidence type="ECO:0008006" key="3">
    <source>
        <dbReference type="Google" id="ProtNLM"/>
    </source>
</evidence>
<reference evidence="2" key="1">
    <citation type="submission" date="2016-10" db="EMBL/GenBank/DDBJ databases">
        <authorList>
            <person name="Varghese N."/>
            <person name="Submissions S."/>
        </authorList>
    </citation>
    <scope>NUCLEOTIDE SEQUENCE [LARGE SCALE GENOMIC DNA]</scope>
    <source>
        <strain evidence="2">DSM 18733</strain>
    </source>
</reference>
<accession>A0A1H7KNS3</accession>
<dbReference type="OrthoDB" id="944318at2"/>
<evidence type="ECO:0000313" key="1">
    <source>
        <dbReference type="EMBL" id="SEK87597.1"/>
    </source>
</evidence>
<evidence type="ECO:0000313" key="2">
    <source>
        <dbReference type="Proteomes" id="UP000199421"/>
    </source>
</evidence>
<dbReference type="STRING" id="407022.SAMN05661044_01394"/>
<sequence>MPKKRPIAKSIDDPIWKSILEQTFSHFLTFFFPNAEEVFDLDKEFEYLDKEFETLFPPEPNNKGFRYVDKLVKVHLKEGGEKFILCHIEVQSRKGKGDLAARMFEYFYKIYDKYKVPITAVAILADGSKNYYPSVYTQEFMGTRLTYEFNCYKILNQDEHF</sequence>
<protein>
    <recommendedName>
        <fullName evidence="3">Transposase, YhgA-like</fullName>
    </recommendedName>
</protein>
<proteinExistence type="predicted"/>
<dbReference type="RefSeq" id="WP_139202224.1">
    <property type="nucleotide sequence ID" value="NZ_FOAF01000001.1"/>
</dbReference>
<name>A0A1H7KNS3_OLID1</name>
<organism evidence="1 2">
    <name type="scientific">Olivibacter domesticus</name>
    <name type="common">Pseudosphingobacterium domesticum</name>
    <dbReference type="NCBI Taxonomy" id="407022"/>
    <lineage>
        <taxon>Bacteria</taxon>
        <taxon>Pseudomonadati</taxon>
        <taxon>Bacteroidota</taxon>
        <taxon>Sphingobacteriia</taxon>
        <taxon>Sphingobacteriales</taxon>
        <taxon>Sphingobacteriaceae</taxon>
        <taxon>Olivibacter</taxon>
    </lineage>
</organism>
<dbReference type="AlphaFoldDB" id="A0A1H7KNS3"/>
<dbReference type="EMBL" id="FOAF01000001">
    <property type="protein sequence ID" value="SEK87597.1"/>
    <property type="molecule type" value="Genomic_DNA"/>
</dbReference>
<gene>
    <name evidence="1" type="ORF">SAMN05661044_01394</name>
</gene>
<dbReference type="Proteomes" id="UP000199421">
    <property type="component" value="Unassembled WGS sequence"/>
</dbReference>
<keyword evidence="2" id="KW-1185">Reference proteome</keyword>